<name>A0A1D3TRK3_9FIRM</name>
<dbReference type="AlphaFoldDB" id="A0A1D3TRK3"/>
<dbReference type="Gene3D" id="1.20.120.1220">
    <property type="match status" value="1"/>
</dbReference>
<feature type="transmembrane region" description="Helical" evidence="2">
    <location>
        <begin position="7"/>
        <end position="23"/>
    </location>
</feature>
<feature type="transmembrane region" description="Helical" evidence="2">
    <location>
        <begin position="54"/>
        <end position="73"/>
    </location>
</feature>
<dbReference type="Pfam" id="PF01478">
    <property type="entry name" value="Peptidase_A24"/>
    <property type="match status" value="1"/>
</dbReference>
<evidence type="ECO:0000313" key="4">
    <source>
        <dbReference type="EMBL" id="SCP96372.1"/>
    </source>
</evidence>
<dbReference type="GO" id="GO:0004190">
    <property type="term" value="F:aspartic-type endopeptidase activity"/>
    <property type="evidence" value="ECO:0007669"/>
    <property type="project" value="InterPro"/>
</dbReference>
<dbReference type="GO" id="GO:0005886">
    <property type="term" value="C:plasma membrane"/>
    <property type="evidence" value="ECO:0007669"/>
    <property type="project" value="TreeGrafter"/>
</dbReference>
<evidence type="ECO:0000256" key="1">
    <source>
        <dbReference type="ARBA" id="ARBA00005801"/>
    </source>
</evidence>
<keyword evidence="5" id="KW-1185">Reference proteome</keyword>
<keyword evidence="2" id="KW-0812">Transmembrane</keyword>
<sequence>MDCLQHSILLAILLAAVIMDFAWQKIRNWLIGAGLILGAGLRFYSGGMQGLEESVMGILFPAICLWILFLFRVLGAGDIKLFSVIGGFAGVESMPGCIAAAFILGAVLAAVKIIRNRNIMSRLQYLAAYITKTISTKEIEPYYQASEGTGNIIHFSLAIFGGYLIYMGGFF</sequence>
<dbReference type="EMBL" id="FMKA01000004">
    <property type="protein sequence ID" value="SCP96372.1"/>
    <property type="molecule type" value="Genomic_DNA"/>
</dbReference>
<proteinExistence type="inferred from homology"/>
<feature type="transmembrane region" description="Helical" evidence="2">
    <location>
        <begin position="152"/>
        <end position="170"/>
    </location>
</feature>
<dbReference type="Proteomes" id="UP000199315">
    <property type="component" value="Unassembled WGS sequence"/>
</dbReference>
<feature type="transmembrane region" description="Helical" evidence="2">
    <location>
        <begin position="93"/>
        <end position="114"/>
    </location>
</feature>
<protein>
    <submittedName>
        <fullName evidence="4">Prepilin peptidase CpaA</fullName>
    </submittedName>
</protein>
<dbReference type="InterPro" id="IPR050882">
    <property type="entry name" value="Prepilin_peptidase/N-MTase"/>
</dbReference>
<dbReference type="STRING" id="1619234.SAMN05421730_1004139"/>
<dbReference type="PANTHER" id="PTHR30487">
    <property type="entry name" value="TYPE 4 PREPILIN-LIKE PROTEINS LEADER PEPTIDE-PROCESSING ENZYME"/>
    <property type="match status" value="1"/>
</dbReference>
<dbReference type="GO" id="GO:0006465">
    <property type="term" value="P:signal peptide processing"/>
    <property type="evidence" value="ECO:0007669"/>
    <property type="project" value="TreeGrafter"/>
</dbReference>
<feature type="domain" description="Prepilin type IV endopeptidase peptidase" evidence="3">
    <location>
        <begin position="8"/>
        <end position="109"/>
    </location>
</feature>
<evidence type="ECO:0000256" key="2">
    <source>
        <dbReference type="SAM" id="Phobius"/>
    </source>
</evidence>
<accession>A0A1D3TRK3</accession>
<reference evidence="4 5" key="1">
    <citation type="submission" date="2016-09" db="EMBL/GenBank/DDBJ databases">
        <authorList>
            <person name="Capua I."/>
            <person name="De Benedictis P."/>
            <person name="Joannis T."/>
            <person name="Lombin L.H."/>
            <person name="Cattoli G."/>
        </authorList>
    </citation>
    <scope>NUCLEOTIDE SEQUENCE [LARGE SCALE GENOMIC DNA]</scope>
    <source>
        <strain evidence="4 5">GluBS11</strain>
    </source>
</reference>
<evidence type="ECO:0000313" key="5">
    <source>
        <dbReference type="Proteomes" id="UP000199315"/>
    </source>
</evidence>
<dbReference type="OrthoDB" id="5508079at2"/>
<dbReference type="RefSeq" id="WP_139133517.1">
    <property type="nucleotide sequence ID" value="NZ_FMKA01000004.1"/>
</dbReference>
<comment type="similarity">
    <text evidence="1">Belongs to the peptidase A24 family.</text>
</comment>
<gene>
    <name evidence="4" type="ORF">SAMN05421730_1004139</name>
</gene>
<feature type="transmembrane region" description="Helical" evidence="2">
    <location>
        <begin position="29"/>
        <end position="47"/>
    </location>
</feature>
<organism evidence="4 5">
    <name type="scientific">Anaerobium acetethylicum</name>
    <dbReference type="NCBI Taxonomy" id="1619234"/>
    <lineage>
        <taxon>Bacteria</taxon>
        <taxon>Bacillati</taxon>
        <taxon>Bacillota</taxon>
        <taxon>Clostridia</taxon>
        <taxon>Lachnospirales</taxon>
        <taxon>Lachnospiraceae</taxon>
        <taxon>Anaerobium</taxon>
    </lineage>
</organism>
<dbReference type="PANTHER" id="PTHR30487:SF0">
    <property type="entry name" value="PREPILIN LEADER PEPTIDASE_N-METHYLTRANSFERASE-RELATED"/>
    <property type="match status" value="1"/>
</dbReference>
<evidence type="ECO:0000259" key="3">
    <source>
        <dbReference type="Pfam" id="PF01478"/>
    </source>
</evidence>
<keyword evidence="2" id="KW-0472">Membrane</keyword>
<keyword evidence="2" id="KW-1133">Transmembrane helix</keyword>
<dbReference type="InterPro" id="IPR000045">
    <property type="entry name" value="Prepilin_IV_endopep_pep"/>
</dbReference>